<keyword evidence="4" id="KW-0378">Hydrolase</keyword>
<feature type="active site" evidence="4">
    <location>
        <position position="36"/>
    </location>
</feature>
<dbReference type="Gene3D" id="3.30.70.100">
    <property type="match status" value="1"/>
</dbReference>
<evidence type="ECO:0000256" key="4">
    <source>
        <dbReference type="PROSITE-ProRule" id="PRU00520"/>
    </source>
</evidence>
<keyword evidence="8" id="KW-1185">Reference proteome</keyword>
<comment type="caution">
    <text evidence="7">The sequence shown here is derived from an EMBL/GenBank/DDBJ whole genome shotgun (WGS) entry which is preliminary data.</text>
</comment>
<dbReference type="PROSITE" id="PS51160">
    <property type="entry name" value="ACYLPHOSPHATASE_3"/>
    <property type="match status" value="1"/>
</dbReference>
<evidence type="ECO:0000313" key="7">
    <source>
        <dbReference type="EMBL" id="MEK9499775.1"/>
    </source>
</evidence>
<proteinExistence type="inferred from homology"/>
<dbReference type="InterPro" id="IPR020456">
    <property type="entry name" value="Acylphosphatase"/>
</dbReference>
<evidence type="ECO:0000256" key="5">
    <source>
        <dbReference type="RuleBase" id="RU004168"/>
    </source>
</evidence>
<dbReference type="PANTHER" id="PTHR47268">
    <property type="entry name" value="ACYLPHOSPHATASE"/>
    <property type="match status" value="1"/>
</dbReference>
<dbReference type="EMBL" id="JBBHLI010000001">
    <property type="protein sequence ID" value="MEK9499775.1"/>
    <property type="molecule type" value="Genomic_DNA"/>
</dbReference>
<reference evidence="7 8" key="1">
    <citation type="submission" date="2024-02" db="EMBL/GenBank/DDBJ databases">
        <title>A novel Gemmatimonadota bacterium.</title>
        <authorList>
            <person name="Du Z.-J."/>
            <person name="Ye Y.-Q."/>
        </authorList>
    </citation>
    <scope>NUCLEOTIDE SEQUENCE [LARGE SCALE GENOMIC DNA]</scope>
    <source>
        <strain evidence="7 8">DH-20</strain>
    </source>
</reference>
<dbReference type="EC" id="3.6.1.7" evidence="2 4"/>
<evidence type="ECO:0000256" key="1">
    <source>
        <dbReference type="ARBA" id="ARBA00005614"/>
    </source>
</evidence>
<protein>
    <recommendedName>
        <fullName evidence="2 4">acylphosphatase</fullName>
        <ecNumber evidence="2 4">3.6.1.7</ecNumber>
    </recommendedName>
</protein>
<dbReference type="RefSeq" id="WP_405278180.1">
    <property type="nucleotide sequence ID" value="NZ_JBBHLI010000001.1"/>
</dbReference>
<dbReference type="Proteomes" id="UP001484239">
    <property type="component" value="Unassembled WGS sequence"/>
</dbReference>
<organism evidence="7 8">
    <name type="scientific">Gaopeijia maritima</name>
    <dbReference type="NCBI Taxonomy" id="3119007"/>
    <lineage>
        <taxon>Bacteria</taxon>
        <taxon>Pseudomonadati</taxon>
        <taxon>Gemmatimonadota</taxon>
        <taxon>Longimicrobiia</taxon>
        <taxon>Gaopeijiales</taxon>
        <taxon>Gaopeijiaceae</taxon>
        <taxon>Gaopeijia</taxon>
    </lineage>
</organism>
<comment type="similarity">
    <text evidence="1 5">Belongs to the acylphosphatase family.</text>
</comment>
<accession>A0ABU9E827</accession>
<dbReference type="InterPro" id="IPR036046">
    <property type="entry name" value="Acylphosphatase-like_dom_sf"/>
</dbReference>
<comment type="catalytic activity">
    <reaction evidence="3 4">
        <text>an acyl phosphate + H2O = a carboxylate + phosphate + H(+)</text>
        <dbReference type="Rhea" id="RHEA:14965"/>
        <dbReference type="ChEBI" id="CHEBI:15377"/>
        <dbReference type="ChEBI" id="CHEBI:15378"/>
        <dbReference type="ChEBI" id="CHEBI:29067"/>
        <dbReference type="ChEBI" id="CHEBI:43474"/>
        <dbReference type="ChEBI" id="CHEBI:59918"/>
        <dbReference type="EC" id="3.6.1.7"/>
    </reaction>
</comment>
<dbReference type="Pfam" id="PF00708">
    <property type="entry name" value="Acylphosphatase"/>
    <property type="match status" value="1"/>
</dbReference>
<evidence type="ECO:0000313" key="8">
    <source>
        <dbReference type="Proteomes" id="UP001484239"/>
    </source>
</evidence>
<dbReference type="InterPro" id="IPR001792">
    <property type="entry name" value="Acylphosphatase-like_dom"/>
</dbReference>
<evidence type="ECO:0000259" key="6">
    <source>
        <dbReference type="PROSITE" id="PS51160"/>
    </source>
</evidence>
<dbReference type="PROSITE" id="PS00150">
    <property type="entry name" value="ACYLPHOSPHATASE_1"/>
    <property type="match status" value="1"/>
</dbReference>
<evidence type="ECO:0000256" key="2">
    <source>
        <dbReference type="ARBA" id="ARBA00012150"/>
    </source>
</evidence>
<dbReference type="InterPro" id="IPR017968">
    <property type="entry name" value="Acylphosphatase_CS"/>
</dbReference>
<name>A0ABU9E827_9BACT</name>
<gene>
    <name evidence="7" type="ORF">WI372_02115</name>
</gene>
<feature type="domain" description="Acylphosphatase-like" evidence="6">
    <location>
        <begin position="3"/>
        <end position="90"/>
    </location>
</feature>
<dbReference type="PANTHER" id="PTHR47268:SF4">
    <property type="entry name" value="ACYLPHOSPHATASE"/>
    <property type="match status" value="1"/>
</dbReference>
<dbReference type="SUPFAM" id="SSF54975">
    <property type="entry name" value="Acylphosphatase/BLUF domain-like"/>
    <property type="match status" value="1"/>
</dbReference>
<evidence type="ECO:0000256" key="3">
    <source>
        <dbReference type="ARBA" id="ARBA00047645"/>
    </source>
</evidence>
<feature type="active site" evidence="4">
    <location>
        <position position="18"/>
    </location>
</feature>
<sequence>MERAAWKVRGRVQGVGFRWSTMQQARALGLSGRVWNCADGSVEVHVRGEVGGLAALEEWLSEGPEAAEVGGLERIEPGPAADESGFAIVRGSVA</sequence>